<dbReference type="VEuPathDB" id="FungiDB:FUN_012210"/>
<dbReference type="SUPFAM" id="SSF47095">
    <property type="entry name" value="HMG-box"/>
    <property type="match status" value="1"/>
</dbReference>
<proteinExistence type="predicted"/>
<comment type="caution">
    <text evidence="1">The sequence shown here is derived from an EMBL/GenBank/DDBJ whole genome shotgun (WGS) entry which is preliminary data.</text>
</comment>
<reference evidence="1 2" key="1">
    <citation type="submission" date="2016-04" db="EMBL/GenBank/DDBJ databases">
        <title>Genome analyses suggest a sexual origin of heterokaryosis in a supposedly ancient asexual fungus.</title>
        <authorList>
            <person name="Ropars J."/>
            <person name="Sedzielewska K."/>
            <person name="Noel J."/>
            <person name="Charron P."/>
            <person name="Farinelli L."/>
            <person name="Marton T."/>
            <person name="Kruger M."/>
            <person name="Pelin A."/>
            <person name="Brachmann A."/>
            <person name="Corradi N."/>
        </authorList>
    </citation>
    <scope>NUCLEOTIDE SEQUENCE [LARGE SCALE GENOMIC DNA]</scope>
    <source>
        <strain evidence="1 2">A5</strain>
    </source>
</reference>
<gene>
    <name evidence="1" type="ORF">RhiirA5_478663</name>
</gene>
<dbReference type="InterPro" id="IPR036910">
    <property type="entry name" value="HMG_box_dom_sf"/>
</dbReference>
<dbReference type="EMBL" id="LLXJ01000006">
    <property type="protein sequence ID" value="PKC17734.1"/>
    <property type="molecule type" value="Genomic_DNA"/>
</dbReference>
<name>A0A2N0QF76_9GLOM</name>
<sequence>MKSMIKRSSIHRKFLEVMKKPIRNLNIDIDKLLLECKNNNSYMLYRRNELVKLNQTESIETQFNDLVEKLWKNESDEVKEFYKVLAAEGNRRYKSKKQQPQPPQQPLQSQPQLYHPLSYEDYQLPQGYQILLHEGYQLPLHEDYQLPLLEDYQLPLQEDYQLPLQEDYQLPLQEDYQLPLQEDYQLPLLEDYQLPLQEDYQLPLQEDYQLPLQEDYQLPLQEDYQLPLLEDYQLPLQEDYQLPLQEDYQLPPHELPLYEDSYQSQHLQPQQLLQTNEIQQNDYLQKIENVLLSYDLYFN</sequence>
<reference evidence="1 2" key="2">
    <citation type="submission" date="2017-09" db="EMBL/GenBank/DDBJ databases">
        <title>Extensive intraspecific genome diversity in a model arbuscular mycorrhizal fungus.</title>
        <authorList>
            <person name="Chen E.C."/>
            <person name="Morin E."/>
            <person name="Beaudet D."/>
            <person name="Noel J."/>
            <person name="Ndikumana S."/>
            <person name="Charron P."/>
            <person name="St-Onge C."/>
            <person name="Giorgi J."/>
            <person name="Grigoriev I.V."/>
            <person name="Roux C."/>
            <person name="Martin F.M."/>
            <person name="Corradi N."/>
        </authorList>
    </citation>
    <scope>NUCLEOTIDE SEQUENCE [LARGE SCALE GENOMIC DNA]</scope>
    <source>
        <strain evidence="1 2">A5</strain>
    </source>
</reference>
<dbReference type="Proteomes" id="UP000232722">
    <property type="component" value="Unassembled WGS sequence"/>
</dbReference>
<dbReference type="VEuPathDB" id="FungiDB:RhiirFUN_016260"/>
<evidence type="ECO:0000313" key="2">
    <source>
        <dbReference type="Proteomes" id="UP000232722"/>
    </source>
</evidence>
<accession>A0A2N0QF76</accession>
<organism evidence="1 2">
    <name type="scientific">Rhizophagus irregularis</name>
    <dbReference type="NCBI Taxonomy" id="588596"/>
    <lineage>
        <taxon>Eukaryota</taxon>
        <taxon>Fungi</taxon>
        <taxon>Fungi incertae sedis</taxon>
        <taxon>Mucoromycota</taxon>
        <taxon>Glomeromycotina</taxon>
        <taxon>Glomeromycetes</taxon>
        <taxon>Glomerales</taxon>
        <taxon>Glomeraceae</taxon>
        <taxon>Rhizophagus</taxon>
    </lineage>
</organism>
<dbReference type="AlphaFoldDB" id="A0A2N0QF76"/>
<evidence type="ECO:0000313" key="1">
    <source>
        <dbReference type="EMBL" id="PKC17734.1"/>
    </source>
</evidence>
<dbReference type="Gene3D" id="1.10.30.10">
    <property type="entry name" value="High mobility group box domain"/>
    <property type="match status" value="1"/>
</dbReference>
<evidence type="ECO:0008006" key="3">
    <source>
        <dbReference type="Google" id="ProtNLM"/>
    </source>
</evidence>
<dbReference type="VEuPathDB" id="FungiDB:RhiirA1_500952"/>
<protein>
    <recommendedName>
        <fullName evidence="3">MATA-HMG</fullName>
    </recommendedName>
</protein>